<evidence type="ECO:0000256" key="6">
    <source>
        <dbReference type="SAM" id="Phobius"/>
    </source>
</evidence>
<reference evidence="8" key="3">
    <citation type="submission" date="2022-01" db="EMBL/GenBank/DDBJ databases">
        <authorList>
            <person name="Rubenstein D.R."/>
        </authorList>
    </citation>
    <scope>NUCLEOTIDE SEQUENCE</scope>
    <source>
        <strain evidence="8">SS15</strain>
        <tissue evidence="8">Liver</tissue>
    </source>
</reference>
<dbReference type="AlphaFoldDB" id="A0A835NY07"/>
<evidence type="ECO:0000256" key="2">
    <source>
        <dbReference type="ARBA" id="ARBA00022692"/>
    </source>
</evidence>
<protein>
    <submittedName>
        <fullName evidence="7">Uncharacterized protein</fullName>
    </submittedName>
</protein>
<name>A0A835NY07_9PASS</name>
<evidence type="ECO:0000256" key="3">
    <source>
        <dbReference type="ARBA" id="ARBA00022989"/>
    </source>
</evidence>
<keyword evidence="3 6" id="KW-1133">Transmembrane helix</keyword>
<evidence type="ECO:0000313" key="9">
    <source>
        <dbReference type="Proteomes" id="UP000618051"/>
    </source>
</evidence>
<dbReference type="EMBL" id="JADDUC010000024">
    <property type="protein sequence ID" value="KAG0124503.1"/>
    <property type="molecule type" value="Genomic_DNA"/>
</dbReference>
<dbReference type="InterPro" id="IPR019372">
    <property type="entry name" value="LHFPL"/>
</dbReference>
<accession>A0A835NY07</accession>
<evidence type="ECO:0000313" key="8">
    <source>
        <dbReference type="EMBL" id="KAI1231778.1"/>
    </source>
</evidence>
<keyword evidence="2 6" id="KW-0812">Transmembrane</keyword>
<reference evidence="7" key="1">
    <citation type="submission" date="2020-10" db="EMBL/GenBank/DDBJ databases">
        <title>Feather gene expression reveals the developmental basis of iridescence in African starlings.</title>
        <authorList>
            <person name="Rubenstein D.R."/>
        </authorList>
    </citation>
    <scope>NUCLEOTIDE SEQUENCE</scope>
    <source>
        <strain evidence="7">SS15</strain>
        <tissue evidence="7">Liver</tissue>
    </source>
</reference>
<evidence type="ECO:0000256" key="5">
    <source>
        <dbReference type="SAM" id="MobiDB-lite"/>
    </source>
</evidence>
<gene>
    <name evidence="8" type="ORF">IHE44_0007414</name>
    <name evidence="7" type="ORF">IHE44_006246</name>
</gene>
<dbReference type="OrthoDB" id="5975578at2759"/>
<comment type="caution">
    <text evidence="7">The sequence shown here is derived from an EMBL/GenBank/DDBJ whole genome shotgun (WGS) entry which is preliminary data.</text>
</comment>
<evidence type="ECO:0000313" key="7">
    <source>
        <dbReference type="EMBL" id="KAG0124503.1"/>
    </source>
</evidence>
<proteinExistence type="predicted"/>
<feature type="transmembrane region" description="Helical" evidence="6">
    <location>
        <begin position="168"/>
        <end position="187"/>
    </location>
</feature>
<organism evidence="7">
    <name type="scientific">Lamprotornis superbus</name>
    <dbReference type="NCBI Taxonomy" id="245042"/>
    <lineage>
        <taxon>Eukaryota</taxon>
        <taxon>Metazoa</taxon>
        <taxon>Chordata</taxon>
        <taxon>Craniata</taxon>
        <taxon>Vertebrata</taxon>
        <taxon>Euteleostomi</taxon>
        <taxon>Archelosauria</taxon>
        <taxon>Archosauria</taxon>
        <taxon>Dinosauria</taxon>
        <taxon>Saurischia</taxon>
        <taxon>Theropoda</taxon>
        <taxon>Coelurosauria</taxon>
        <taxon>Aves</taxon>
        <taxon>Neognathae</taxon>
        <taxon>Neoaves</taxon>
        <taxon>Telluraves</taxon>
        <taxon>Australaves</taxon>
        <taxon>Passeriformes</taxon>
        <taxon>Sturnidae</taxon>
        <taxon>Lamprotornis</taxon>
    </lineage>
</organism>
<dbReference type="EMBL" id="JADDUC020000024">
    <property type="protein sequence ID" value="KAI1231778.1"/>
    <property type="molecule type" value="Genomic_DNA"/>
</dbReference>
<dbReference type="Pfam" id="PF10242">
    <property type="entry name" value="L_HMGIC_fpl"/>
    <property type="match status" value="1"/>
</dbReference>
<feature type="region of interest" description="Disordered" evidence="5">
    <location>
        <begin position="1"/>
        <end position="34"/>
    </location>
</feature>
<sequence length="227" mass="23875">MKCEGDSAPPVPPVLRAASQSPGAASKSPHTPEASCCRTDPNTLCGLITPCDSSITPRRTLAVLLTDSTIKQSLAPCLKARILRALNAGTQLLKSQLHELPLPWAPPAGAAAGGSGIVSLAQDAACAGKDFSLTGSCSSIFHPPCAWKEEKATATTAKGFLRFKGKRVAAGAVFIMASGLLVYPFGFNSATVKRFCENSDIYYAGDCQIGWGQQWIDDSKISCMEVR</sequence>
<dbReference type="GO" id="GO:0016020">
    <property type="term" value="C:membrane"/>
    <property type="evidence" value="ECO:0007669"/>
    <property type="project" value="UniProtKB-SubCell"/>
</dbReference>
<evidence type="ECO:0000256" key="1">
    <source>
        <dbReference type="ARBA" id="ARBA00004141"/>
    </source>
</evidence>
<keyword evidence="4 6" id="KW-0472">Membrane</keyword>
<evidence type="ECO:0000256" key="4">
    <source>
        <dbReference type="ARBA" id="ARBA00023136"/>
    </source>
</evidence>
<comment type="subcellular location">
    <subcellularLocation>
        <location evidence="1">Membrane</location>
        <topology evidence="1">Multi-pass membrane protein</topology>
    </subcellularLocation>
</comment>
<dbReference type="Proteomes" id="UP000618051">
    <property type="component" value="Unassembled WGS sequence"/>
</dbReference>
<reference evidence="8 9" key="2">
    <citation type="journal article" date="2021" name="J. Hered.">
        <title>Feather Gene Expression Elucidates the Developmental Basis of Plumage Iridescence in African Starlings.</title>
        <authorList>
            <person name="Rubenstein D.R."/>
            <person name="Corvelo A."/>
            <person name="MacManes M.D."/>
            <person name="Maia R."/>
            <person name="Narzisi G."/>
            <person name="Rousaki A."/>
            <person name="Vandenabeele P."/>
            <person name="Shawkey M.D."/>
            <person name="Solomon J."/>
        </authorList>
    </citation>
    <scope>NUCLEOTIDE SEQUENCE [LARGE SCALE GENOMIC DNA]</scope>
    <source>
        <strain evidence="8">SS15</strain>
    </source>
</reference>
<keyword evidence="9" id="KW-1185">Reference proteome</keyword>